<comment type="caution">
    <text evidence="3">The sequence shown here is derived from an EMBL/GenBank/DDBJ whole genome shotgun (WGS) entry which is preliminary data.</text>
</comment>
<keyword evidence="3" id="KW-0371">Homeobox</keyword>
<keyword evidence="4" id="KW-1185">Reference proteome</keyword>
<keyword evidence="3" id="KW-0238">DNA-binding</keyword>
<sequence>MQAIQQFGLDFSIITECFPGRTHKQIISKFKKEDKQHRLRIESAPNTRAKGLSRFEYVLERLKQTQADDSENDNNDPTGEEDEMQEAADNNEEGGLQKDVKEDMEADDIEDEDTWNQYTGEI</sequence>
<accession>A0A9K3HY03</accession>
<dbReference type="Gramene" id="mRNA:HanXRQr2_Chr10g0448011">
    <property type="protein sequence ID" value="mRNA:HanXRQr2_Chr10g0448011"/>
    <property type="gene ID" value="HanXRQr2_Chr10g0448011"/>
</dbReference>
<dbReference type="GO" id="GO:0003677">
    <property type="term" value="F:DNA binding"/>
    <property type="evidence" value="ECO:0007669"/>
    <property type="project" value="UniProtKB-KW"/>
</dbReference>
<feature type="domain" description="Transcription factor TFIIIB component B'' Myb" evidence="2">
    <location>
        <begin position="2"/>
        <end position="66"/>
    </location>
</feature>
<proteinExistence type="predicted"/>
<feature type="compositionally biased region" description="Acidic residues" evidence="1">
    <location>
        <begin position="68"/>
        <end position="92"/>
    </location>
</feature>
<organism evidence="3 4">
    <name type="scientific">Helianthus annuus</name>
    <name type="common">Common sunflower</name>
    <dbReference type="NCBI Taxonomy" id="4232"/>
    <lineage>
        <taxon>Eukaryota</taxon>
        <taxon>Viridiplantae</taxon>
        <taxon>Streptophyta</taxon>
        <taxon>Embryophyta</taxon>
        <taxon>Tracheophyta</taxon>
        <taxon>Spermatophyta</taxon>
        <taxon>Magnoliopsida</taxon>
        <taxon>eudicotyledons</taxon>
        <taxon>Gunneridae</taxon>
        <taxon>Pentapetalae</taxon>
        <taxon>asterids</taxon>
        <taxon>campanulids</taxon>
        <taxon>Asterales</taxon>
        <taxon>Asteraceae</taxon>
        <taxon>Asteroideae</taxon>
        <taxon>Heliantheae alliance</taxon>
        <taxon>Heliantheae</taxon>
        <taxon>Helianthus</taxon>
    </lineage>
</organism>
<dbReference type="PANTHER" id="PTHR22929:SF0">
    <property type="entry name" value="TRANSCRIPTION FACTOR TFIIIB COMPONENT B'' HOMOLOG"/>
    <property type="match status" value="1"/>
</dbReference>
<feature type="compositionally biased region" description="Acidic residues" evidence="1">
    <location>
        <begin position="104"/>
        <end position="114"/>
    </location>
</feature>
<dbReference type="SUPFAM" id="SSF46689">
    <property type="entry name" value="Homeodomain-like"/>
    <property type="match status" value="1"/>
</dbReference>
<dbReference type="AlphaFoldDB" id="A0A9K3HY03"/>
<dbReference type="InterPro" id="IPR009057">
    <property type="entry name" value="Homeodomain-like_sf"/>
</dbReference>
<dbReference type="EMBL" id="MNCJ02000325">
    <property type="protein sequence ID" value="KAF5787008.1"/>
    <property type="molecule type" value="Genomic_DNA"/>
</dbReference>
<dbReference type="Pfam" id="PF15963">
    <property type="entry name" value="Myb_DNA-bind_7"/>
    <property type="match status" value="1"/>
</dbReference>
<reference evidence="3" key="1">
    <citation type="journal article" date="2017" name="Nature">
        <title>The sunflower genome provides insights into oil metabolism, flowering and Asterid evolution.</title>
        <authorList>
            <person name="Badouin H."/>
            <person name="Gouzy J."/>
            <person name="Grassa C.J."/>
            <person name="Murat F."/>
            <person name="Staton S.E."/>
            <person name="Cottret L."/>
            <person name="Lelandais-Briere C."/>
            <person name="Owens G.L."/>
            <person name="Carrere S."/>
            <person name="Mayjonade B."/>
            <person name="Legrand L."/>
            <person name="Gill N."/>
            <person name="Kane N.C."/>
            <person name="Bowers J.E."/>
            <person name="Hubner S."/>
            <person name="Bellec A."/>
            <person name="Berard A."/>
            <person name="Berges H."/>
            <person name="Blanchet N."/>
            <person name="Boniface M.C."/>
            <person name="Brunel D."/>
            <person name="Catrice O."/>
            <person name="Chaidir N."/>
            <person name="Claudel C."/>
            <person name="Donnadieu C."/>
            <person name="Faraut T."/>
            <person name="Fievet G."/>
            <person name="Helmstetter N."/>
            <person name="King M."/>
            <person name="Knapp S.J."/>
            <person name="Lai Z."/>
            <person name="Le Paslier M.C."/>
            <person name="Lippi Y."/>
            <person name="Lorenzon L."/>
            <person name="Mandel J.R."/>
            <person name="Marage G."/>
            <person name="Marchand G."/>
            <person name="Marquand E."/>
            <person name="Bret-Mestries E."/>
            <person name="Morien E."/>
            <person name="Nambeesan S."/>
            <person name="Nguyen T."/>
            <person name="Pegot-Espagnet P."/>
            <person name="Pouilly N."/>
            <person name="Raftis F."/>
            <person name="Sallet E."/>
            <person name="Schiex T."/>
            <person name="Thomas J."/>
            <person name="Vandecasteele C."/>
            <person name="Vares D."/>
            <person name="Vear F."/>
            <person name="Vautrin S."/>
            <person name="Crespi M."/>
            <person name="Mangin B."/>
            <person name="Burke J.M."/>
            <person name="Salse J."/>
            <person name="Munos S."/>
            <person name="Vincourt P."/>
            <person name="Rieseberg L.H."/>
            <person name="Langlade N.B."/>
        </authorList>
    </citation>
    <scope>NUCLEOTIDE SEQUENCE</scope>
    <source>
        <tissue evidence="3">Leaves</tissue>
    </source>
</reference>
<name>A0A9K3HY03_HELAN</name>
<evidence type="ECO:0000313" key="3">
    <source>
        <dbReference type="EMBL" id="KAF5787008.1"/>
    </source>
</evidence>
<protein>
    <submittedName>
        <fullName evidence="3">Homeobox-like domain superfamily, transcription factor TFIIIB component B</fullName>
    </submittedName>
</protein>
<dbReference type="Proteomes" id="UP000215914">
    <property type="component" value="Unassembled WGS sequence"/>
</dbReference>
<feature type="region of interest" description="Disordered" evidence="1">
    <location>
        <begin position="61"/>
        <end position="122"/>
    </location>
</feature>
<dbReference type="Gene3D" id="1.10.10.60">
    <property type="entry name" value="Homeodomain-like"/>
    <property type="match status" value="1"/>
</dbReference>
<evidence type="ECO:0000259" key="2">
    <source>
        <dbReference type="Pfam" id="PF15963"/>
    </source>
</evidence>
<dbReference type="PANTHER" id="PTHR22929">
    <property type="entry name" value="RNA POLYMERASE III TRANSCRIPTION INITIATION FACTOR B"/>
    <property type="match status" value="1"/>
</dbReference>
<evidence type="ECO:0000313" key="4">
    <source>
        <dbReference type="Proteomes" id="UP000215914"/>
    </source>
</evidence>
<reference evidence="3" key="2">
    <citation type="submission" date="2020-06" db="EMBL/GenBank/DDBJ databases">
        <title>Helianthus annuus Genome sequencing and assembly Release 2.</title>
        <authorList>
            <person name="Gouzy J."/>
            <person name="Langlade N."/>
            <person name="Munos S."/>
        </authorList>
    </citation>
    <scope>NUCLEOTIDE SEQUENCE</scope>
    <source>
        <tissue evidence="3">Leaves</tissue>
    </source>
</reference>
<dbReference type="InterPro" id="IPR039467">
    <property type="entry name" value="TFIIIB_B''_Myb"/>
</dbReference>
<evidence type="ECO:0000256" key="1">
    <source>
        <dbReference type="SAM" id="MobiDB-lite"/>
    </source>
</evidence>
<gene>
    <name evidence="3" type="ORF">HanXRQr2_Chr10g0448011</name>
</gene>